<dbReference type="Gene3D" id="3.40.50.2000">
    <property type="entry name" value="Glycogen Phosphorylase B"/>
    <property type="match status" value="2"/>
</dbReference>
<evidence type="ECO:0000256" key="4">
    <source>
        <dbReference type="ARBA" id="ARBA00022600"/>
    </source>
</evidence>
<dbReference type="GO" id="GO:0005980">
    <property type="term" value="P:glycogen catabolic process"/>
    <property type="evidence" value="ECO:0007669"/>
    <property type="project" value="TreeGrafter"/>
</dbReference>
<comment type="catalytic activity">
    <reaction evidence="10">
        <text>[(1-&gt;4)-alpha-D-glucosyl](n) + phosphate = [(1-&gt;4)-alpha-D-glucosyl](n-1) + alpha-D-glucose 1-phosphate</text>
        <dbReference type="Rhea" id="RHEA:41732"/>
        <dbReference type="Rhea" id="RHEA-COMP:9584"/>
        <dbReference type="Rhea" id="RHEA-COMP:9586"/>
        <dbReference type="ChEBI" id="CHEBI:15444"/>
        <dbReference type="ChEBI" id="CHEBI:43474"/>
        <dbReference type="ChEBI" id="CHEBI:58601"/>
        <dbReference type="EC" id="2.4.1.1"/>
    </reaction>
</comment>
<keyword evidence="5 10" id="KW-0328">Glycosyltransferase</keyword>
<dbReference type="SUPFAM" id="SSF53756">
    <property type="entry name" value="UDP-Glycosyltransferase/glycogen phosphorylase"/>
    <property type="match status" value="1"/>
</dbReference>
<dbReference type="FunFam" id="3.40.50.2000:FF:000005">
    <property type="entry name" value="Alpha-1,4 glucan phosphorylase"/>
    <property type="match status" value="1"/>
</dbReference>
<keyword evidence="8 10" id="KW-0119">Carbohydrate metabolism</keyword>
<dbReference type="InterPro" id="IPR000811">
    <property type="entry name" value="Glyco_trans_35"/>
</dbReference>
<dbReference type="CDD" id="cd04300">
    <property type="entry name" value="GT35_Glycogen_Phosphorylase"/>
    <property type="match status" value="1"/>
</dbReference>
<evidence type="ECO:0000256" key="2">
    <source>
        <dbReference type="ARBA" id="ARBA00006047"/>
    </source>
</evidence>
<evidence type="ECO:0000256" key="7">
    <source>
        <dbReference type="ARBA" id="ARBA00022898"/>
    </source>
</evidence>
<dbReference type="GO" id="GO:0030170">
    <property type="term" value="F:pyridoxal phosphate binding"/>
    <property type="evidence" value="ECO:0007669"/>
    <property type="project" value="InterPro"/>
</dbReference>
<evidence type="ECO:0000256" key="6">
    <source>
        <dbReference type="ARBA" id="ARBA00022679"/>
    </source>
</evidence>
<evidence type="ECO:0000256" key="8">
    <source>
        <dbReference type="ARBA" id="ARBA00023277"/>
    </source>
</evidence>
<reference evidence="12" key="1">
    <citation type="journal article" date="2016" name="Mol. Ecol. Resour.">
        <title>Evaluation of the impact of RNA preservation methods of spiders for de novo transcriptome assembly.</title>
        <authorList>
            <person name="Kono N."/>
            <person name="Nakamura H."/>
            <person name="Ito Y."/>
            <person name="Tomita M."/>
            <person name="Arakawa K."/>
        </authorList>
    </citation>
    <scope>NUCLEOTIDE SEQUENCE</scope>
    <source>
        <tissue evidence="12">Whole body</tissue>
    </source>
</reference>
<feature type="compositionally biased region" description="Basic and acidic residues" evidence="11">
    <location>
        <begin position="831"/>
        <end position="854"/>
    </location>
</feature>
<dbReference type="FunFam" id="3.40.50.2000:FF:000153">
    <property type="entry name" value="Alpha-1,4 glucan phosphorylase"/>
    <property type="match status" value="1"/>
</dbReference>
<proteinExistence type="evidence at transcript level"/>
<dbReference type="FunFam" id="3.40.50.2000:FF:000197">
    <property type="entry name" value="Alpha-1,4 glucan phosphorylase"/>
    <property type="match status" value="1"/>
</dbReference>
<dbReference type="GO" id="GO:0005737">
    <property type="term" value="C:cytoplasm"/>
    <property type="evidence" value="ECO:0007669"/>
    <property type="project" value="TreeGrafter"/>
</dbReference>
<dbReference type="PROSITE" id="PS00102">
    <property type="entry name" value="PHOSPHORYLASE"/>
    <property type="match status" value="1"/>
</dbReference>
<keyword evidence="4" id="KW-0321">Glycogen metabolism</keyword>
<sequence>MSFPRSDEERQRQISVKEIALPENVLNVKKMFNRHLHYTLVKDRNVATPRDYYFALAHTVKDNLVSRWIRTQQHYYDTDPKRVYYLSLEYLVGRSLSNTMINLGIQNTCDEALYQLGLNMEELQEIEDDAGLGNGGLGRLAACFLDSMATLGMAAYGYGLRYEYGIFTQRIKNFEQVEEPDDWLRFGNPWEKARPEYMIPVNFYGRVEKTKQGSKWVDTQLVFAMPYDSPVPGFRNNFVNTLRLWSAKSPNSFNLRFFNNGDYIQAVLDRNLAENITRVLYPNDNAFEGKELRLKQEYFMVAATLQDIIRRFKTTKFGSMDPTRTSFERFPEKVALQMNDTHPAIAIPELMRLLIDVEDLSWEKAWDITTKTCAYTNHTVLPEALERWPISMFEYILPRHLEIIYEINALHLKRVEKEYPGDIDKLRRMSMIEEGDVKSINMAHLAVVGSHAVNGVAAIHSGLIKTTIFKDFYELDPQKFQNKTNGITPRRWLVLCNPELADTIADKIGDEWIIHLEQLKKIIPFLKSSSFVQKIQQVKNENKMKLADLIEKDYGIKLNTESIFDVHVKRIHEYKRQLLNLLHVITMYNRIKEKPNAPFVPRTVMIGGKAAPGYHMAKQIIKLICNVGRVINNDPIVGDKLKLVYLENYRVTLAEKVIPASDLSEQISLAGTEASGTGNMKFMLNGALTIGTLDGANVEMRDEMGPENIFIFGMTIEDVKKLQERGYNAMDYYQRLPELKRAIDQIKGGYFSQQNPDQFKDLVDVILKYDRFYVLADYEDYMKCQEKVNETYLNGTKWTEMAINNIATAGFFSSDRTISEYAKDIWGVTPSREKLPDPHEPAELQDSKKNTKGK</sequence>
<dbReference type="PANTHER" id="PTHR11468">
    <property type="entry name" value="GLYCOGEN PHOSPHORYLASE"/>
    <property type="match status" value="1"/>
</dbReference>
<organism evidence="12">
    <name type="scientific">Parasteatoda tepidariorum</name>
    <name type="common">Common house spider</name>
    <name type="synonym">Achaearanea tepidariorum</name>
    <dbReference type="NCBI Taxonomy" id="114398"/>
    <lineage>
        <taxon>Eukaryota</taxon>
        <taxon>Metazoa</taxon>
        <taxon>Ecdysozoa</taxon>
        <taxon>Arthropoda</taxon>
        <taxon>Chelicerata</taxon>
        <taxon>Arachnida</taxon>
        <taxon>Araneae</taxon>
        <taxon>Araneomorphae</taxon>
        <taxon>Entelegynae</taxon>
        <taxon>Araneoidea</taxon>
        <taxon>Theridiidae</taxon>
        <taxon>Parasteatoda</taxon>
    </lineage>
</organism>
<evidence type="ECO:0000256" key="10">
    <source>
        <dbReference type="RuleBase" id="RU000587"/>
    </source>
</evidence>
<accession>A0A2L2Y5V9</accession>
<keyword evidence="7 9" id="KW-0663">Pyridoxal phosphate</keyword>
<evidence type="ECO:0000256" key="3">
    <source>
        <dbReference type="ARBA" id="ARBA00022553"/>
    </source>
</evidence>
<dbReference type="PANTHER" id="PTHR11468:SF13">
    <property type="entry name" value="GLYCOGEN PHOSPHORYLASE"/>
    <property type="match status" value="1"/>
</dbReference>
<dbReference type="OrthoDB" id="6418214at2759"/>
<keyword evidence="6 10" id="KW-0808">Transferase</keyword>
<keyword evidence="3" id="KW-0597">Phosphoprotein</keyword>
<dbReference type="EMBL" id="IAAA01003269">
    <property type="protein sequence ID" value="LAA03390.1"/>
    <property type="molecule type" value="mRNA"/>
</dbReference>
<protein>
    <recommendedName>
        <fullName evidence="10">Alpha-1,4 glucan phosphorylase</fullName>
        <ecNumber evidence="10">2.4.1.1</ecNumber>
    </recommendedName>
</protein>
<feature type="modified residue" description="N6-(pyridoxal phosphate)lysine" evidence="9">
    <location>
        <position position="681"/>
    </location>
</feature>
<dbReference type="AlphaFoldDB" id="A0A2L2Y5V9"/>
<evidence type="ECO:0000256" key="11">
    <source>
        <dbReference type="SAM" id="MobiDB-lite"/>
    </source>
</evidence>
<evidence type="ECO:0000313" key="12">
    <source>
        <dbReference type="EMBL" id="LAA03387.1"/>
    </source>
</evidence>
<dbReference type="EMBL" id="IAAA01003268">
    <property type="protein sequence ID" value="LAA03387.1"/>
    <property type="molecule type" value="mRNA"/>
</dbReference>
<name>A0A2L2Y5V9_PARTP</name>
<dbReference type="NCBIfam" id="TIGR02093">
    <property type="entry name" value="P_ylase"/>
    <property type="match status" value="1"/>
</dbReference>
<dbReference type="PIRSF" id="PIRSF000460">
    <property type="entry name" value="Pprylas_GlgP"/>
    <property type="match status" value="1"/>
</dbReference>
<dbReference type="InterPro" id="IPR011833">
    <property type="entry name" value="Glycg_phsphrylas"/>
</dbReference>
<comment type="similarity">
    <text evidence="2 10">Belongs to the glycogen phosphorylase family.</text>
</comment>
<evidence type="ECO:0000256" key="5">
    <source>
        <dbReference type="ARBA" id="ARBA00022676"/>
    </source>
</evidence>
<comment type="function">
    <text evidence="10">Allosteric enzyme that catalyzes the rate-limiting step in glycogen catabolism, the phosphorolytic cleavage of glycogen to produce glucose-1-phosphate, and plays a central role in maintaining cellular and organismal glucose homeostasis.</text>
</comment>
<dbReference type="Pfam" id="PF00343">
    <property type="entry name" value="Phosphorylase"/>
    <property type="match status" value="1"/>
</dbReference>
<dbReference type="InterPro" id="IPR035090">
    <property type="entry name" value="Pyridoxal_P_attach_site"/>
</dbReference>
<evidence type="ECO:0000256" key="1">
    <source>
        <dbReference type="ARBA" id="ARBA00001933"/>
    </source>
</evidence>
<evidence type="ECO:0000256" key="9">
    <source>
        <dbReference type="PIRSR" id="PIRSR000460-1"/>
    </source>
</evidence>
<dbReference type="GO" id="GO:0008184">
    <property type="term" value="F:glycogen phosphorylase activity"/>
    <property type="evidence" value="ECO:0007669"/>
    <property type="project" value="InterPro"/>
</dbReference>
<dbReference type="EC" id="2.4.1.1" evidence="10"/>
<feature type="region of interest" description="Disordered" evidence="11">
    <location>
        <begin position="830"/>
        <end position="854"/>
    </location>
</feature>
<comment type="cofactor">
    <cofactor evidence="1 10">
        <name>pyridoxal 5'-phosphate</name>
        <dbReference type="ChEBI" id="CHEBI:597326"/>
    </cofactor>
</comment>